<dbReference type="NCBIfam" id="TIGR03934">
    <property type="entry name" value="TQXA_dom"/>
    <property type="match status" value="1"/>
</dbReference>
<keyword evidence="2" id="KW-1133">Transmembrane helix</keyword>
<name>A0A387HH98_9ACTN</name>
<keyword evidence="2" id="KW-0472">Membrane</keyword>
<sequence length="468" mass="47387">MFSAVHGPCARKRGALRLATAAAVTGLVAAGAIAGAGGAFADTPDQQGLGGATATIQGLEPGSYADAVVQDDDGEKNVSAGLFRMNVDGGGTLRTYCIDIHNPTQREAKYRETPWSGTSLANNANAGKIRWILEHSYPQKNDLAGLAQAAGIEGKLNNAEAAAATQVAIWRYSDNAKVTVKDEAGEKLSEWLYTSAQAAEEPKASLTLDGASVAGKAGQKLGPVTVHTNADKVTVTPSEELKAAGVKVVDKTGKAANSAVNNSQLFFDAPVGAQQGDGALRLSATTQVPVGRAFASDSKSQTQILAGSSDSTVNAEAKVTWAKQGAIPAVTVKKDCAKGGVDITVTNKGDKPYPVTVGGRTVATVPAGASKTVLFPVAEDAKYDFTIAGRHFSGTLDCKTAGAGTPTPSSKPSPASAGGSSTGIKGGTDLAETGSSSATPMIAGAAIVLVLLGGGTVFFLRKKNTAGR</sequence>
<gene>
    <name evidence="5" type="ORF">DWB77_05012</name>
</gene>
<dbReference type="AlphaFoldDB" id="A0A387HH98"/>
<evidence type="ECO:0000256" key="3">
    <source>
        <dbReference type="SAM" id="SignalP"/>
    </source>
</evidence>
<feature type="region of interest" description="Disordered" evidence="1">
    <location>
        <begin position="399"/>
        <end position="435"/>
    </location>
</feature>
<feature type="chain" id="PRO_5017320681" description="Thioester domain-containing protein" evidence="3">
    <location>
        <begin position="42"/>
        <end position="468"/>
    </location>
</feature>
<dbReference type="NCBIfam" id="TIGR01167">
    <property type="entry name" value="LPXTG_anchor"/>
    <property type="match status" value="1"/>
</dbReference>
<dbReference type="Gene3D" id="1.10.150.480">
    <property type="match status" value="1"/>
</dbReference>
<keyword evidence="6" id="KW-1185">Reference proteome</keyword>
<evidence type="ECO:0000313" key="5">
    <source>
        <dbReference type="EMBL" id="AYG82824.1"/>
    </source>
</evidence>
<dbReference type="KEGG" id="shun:DWB77_05012"/>
<feature type="signal peptide" evidence="3">
    <location>
        <begin position="1"/>
        <end position="41"/>
    </location>
</feature>
<dbReference type="NCBIfam" id="NF041528">
    <property type="entry name" value="strep_LAETG"/>
    <property type="match status" value="1"/>
</dbReference>
<feature type="transmembrane region" description="Helical" evidence="2">
    <location>
        <begin position="441"/>
        <end position="460"/>
    </location>
</feature>
<dbReference type="RefSeq" id="WP_120723345.1">
    <property type="nucleotide sequence ID" value="NZ_CP032698.1"/>
</dbReference>
<dbReference type="InterPro" id="IPR023849">
    <property type="entry name" value="TQXA_dom"/>
</dbReference>
<evidence type="ECO:0000256" key="2">
    <source>
        <dbReference type="SAM" id="Phobius"/>
    </source>
</evidence>
<accession>A0A387HH98</accession>
<dbReference type="EMBL" id="CP032698">
    <property type="protein sequence ID" value="AYG82824.1"/>
    <property type="molecule type" value="Genomic_DNA"/>
</dbReference>
<organism evidence="5 6">
    <name type="scientific">Streptomyces hundungensis</name>
    <dbReference type="NCBI Taxonomy" id="1077946"/>
    <lineage>
        <taxon>Bacteria</taxon>
        <taxon>Bacillati</taxon>
        <taxon>Actinomycetota</taxon>
        <taxon>Actinomycetes</taxon>
        <taxon>Kitasatosporales</taxon>
        <taxon>Streptomycetaceae</taxon>
        <taxon>Streptomyces</taxon>
    </lineage>
</organism>
<evidence type="ECO:0000259" key="4">
    <source>
        <dbReference type="Pfam" id="PF08341"/>
    </source>
</evidence>
<protein>
    <recommendedName>
        <fullName evidence="4">Thioester domain-containing protein</fullName>
    </recommendedName>
</protein>
<proteinExistence type="predicted"/>
<reference evidence="5 6" key="1">
    <citation type="submission" date="2018-10" db="EMBL/GenBank/DDBJ databases">
        <title>Relationship between Morphology and Antimicrobial Activity in Streptomyces.</title>
        <authorList>
            <person name="Kang H.J."/>
            <person name="Kim S.B."/>
        </authorList>
    </citation>
    <scope>NUCLEOTIDE SEQUENCE [LARGE SCALE GENOMIC DNA]</scope>
    <source>
        <strain evidence="5 6">BH38</strain>
    </source>
</reference>
<feature type="compositionally biased region" description="Low complexity" evidence="1">
    <location>
        <begin position="402"/>
        <end position="419"/>
    </location>
</feature>
<keyword evidence="2" id="KW-0812">Transmembrane</keyword>
<feature type="domain" description="Thioester" evidence="4">
    <location>
        <begin position="94"/>
        <end position="195"/>
    </location>
</feature>
<dbReference type="Proteomes" id="UP000271554">
    <property type="component" value="Chromosome"/>
</dbReference>
<evidence type="ECO:0000313" key="6">
    <source>
        <dbReference type="Proteomes" id="UP000271554"/>
    </source>
</evidence>
<dbReference type="InterPro" id="IPR013552">
    <property type="entry name" value="Thioester_dom"/>
</dbReference>
<keyword evidence="3" id="KW-0732">Signal</keyword>
<dbReference type="OrthoDB" id="2676146at2"/>
<dbReference type="Pfam" id="PF08341">
    <property type="entry name" value="TED"/>
    <property type="match status" value="1"/>
</dbReference>
<evidence type="ECO:0000256" key="1">
    <source>
        <dbReference type="SAM" id="MobiDB-lite"/>
    </source>
</evidence>